<reference evidence="4" key="1">
    <citation type="submission" date="2018-06" db="EMBL/GenBank/DDBJ databases">
        <authorList>
            <person name="Martinez Ocampo F."/>
            <person name="Quiroz Castaneda R.E."/>
            <person name="Rojas Lopez X."/>
        </authorList>
    </citation>
    <scope>NUCLEOTIDE SEQUENCE [LARGE SCALE GENOMIC DNA]</scope>
    <source>
        <strain evidence="4">INIFAP02</strain>
    </source>
</reference>
<dbReference type="InterPro" id="IPR036721">
    <property type="entry name" value="RCK_C_sf"/>
</dbReference>
<proteinExistence type="predicted"/>
<evidence type="ECO:0000259" key="2">
    <source>
        <dbReference type="PROSITE" id="PS51202"/>
    </source>
</evidence>
<dbReference type="OrthoDB" id="9776294at2"/>
<sequence>MAIGRKKQGQRKDYCLIGLSRFNLEIGRILIQEDQGVTVIDNDSNAIDIWGPEFTNSINCDATSIKDLEDVGIQDFDCVIIGIENIEKSITICSNLKELEVGRIVAKAKDEVHKRILKLLGISYSIVPELYVVENIAYQILFDLEVGRLPNFQGNDFFFVRLPVYNSHLWGQEIGSLLFLKENNSVIVSVKRQKGGETIIPVSSTDKLERSDIVLLIAKRHCIGNLKSCFMKNTPVNLEKKEEVN</sequence>
<evidence type="ECO:0000313" key="4">
    <source>
        <dbReference type="Proteomes" id="UP000249762"/>
    </source>
</evidence>
<dbReference type="PANTHER" id="PTHR43833:SF7">
    <property type="entry name" value="KTR SYSTEM POTASSIUM UPTAKE PROTEIN C"/>
    <property type="match status" value="1"/>
</dbReference>
<dbReference type="PROSITE" id="PS51202">
    <property type="entry name" value="RCK_C"/>
    <property type="match status" value="1"/>
</dbReference>
<accession>A0A328PIE7</accession>
<dbReference type="SUPFAM" id="SSF116726">
    <property type="entry name" value="TrkA C-terminal domain-like"/>
    <property type="match status" value="1"/>
</dbReference>
<feature type="domain" description="RCK C-terminal" evidence="2">
    <location>
        <begin position="144"/>
        <end position="232"/>
    </location>
</feature>
<protein>
    <submittedName>
        <fullName evidence="3">TrkA family potassium uptake protein</fullName>
    </submittedName>
</protein>
<keyword evidence="4" id="KW-1185">Reference proteome</keyword>
<dbReference type="InterPro" id="IPR036291">
    <property type="entry name" value="NAD(P)-bd_dom_sf"/>
</dbReference>
<dbReference type="PROSITE" id="PS51201">
    <property type="entry name" value="RCK_N"/>
    <property type="match status" value="1"/>
</dbReference>
<organism evidence="3 4">
    <name type="scientific">Mycoplasma wenyonii</name>
    <dbReference type="NCBI Taxonomy" id="65123"/>
    <lineage>
        <taxon>Bacteria</taxon>
        <taxon>Bacillati</taxon>
        <taxon>Mycoplasmatota</taxon>
        <taxon>Mollicutes</taxon>
        <taxon>Mycoplasmataceae</taxon>
        <taxon>Mycoplasma</taxon>
    </lineage>
</organism>
<evidence type="ECO:0000313" key="3">
    <source>
        <dbReference type="EMBL" id="RAO94843.1"/>
    </source>
</evidence>
<dbReference type="AlphaFoldDB" id="A0A328PIE7"/>
<dbReference type="Pfam" id="PF02254">
    <property type="entry name" value="TrkA_N"/>
    <property type="match status" value="1"/>
</dbReference>
<dbReference type="PANTHER" id="PTHR43833">
    <property type="entry name" value="POTASSIUM CHANNEL PROTEIN 2-RELATED-RELATED"/>
    <property type="match status" value="1"/>
</dbReference>
<dbReference type="RefSeq" id="WP_110555202.1">
    <property type="nucleotide sequence ID" value="NZ_QKVO01000015.1"/>
</dbReference>
<dbReference type="Gene3D" id="3.40.50.720">
    <property type="entry name" value="NAD(P)-binding Rossmann-like Domain"/>
    <property type="match status" value="1"/>
</dbReference>
<gene>
    <name evidence="3" type="ORF">DNK47_02815</name>
</gene>
<dbReference type="GO" id="GO:0008324">
    <property type="term" value="F:monoatomic cation transmembrane transporter activity"/>
    <property type="evidence" value="ECO:0007669"/>
    <property type="project" value="InterPro"/>
</dbReference>
<evidence type="ECO:0000259" key="1">
    <source>
        <dbReference type="PROSITE" id="PS51201"/>
    </source>
</evidence>
<dbReference type="InterPro" id="IPR003148">
    <property type="entry name" value="RCK_N"/>
</dbReference>
<dbReference type="InterPro" id="IPR006037">
    <property type="entry name" value="RCK_C"/>
</dbReference>
<dbReference type="InterPro" id="IPR050721">
    <property type="entry name" value="Trk_Ktr_HKT_K-transport"/>
</dbReference>
<dbReference type="GO" id="GO:0006813">
    <property type="term" value="P:potassium ion transport"/>
    <property type="evidence" value="ECO:0007669"/>
    <property type="project" value="InterPro"/>
</dbReference>
<dbReference type="Gene3D" id="3.30.70.1450">
    <property type="entry name" value="Regulator of K+ conductance, C-terminal domain"/>
    <property type="match status" value="1"/>
</dbReference>
<dbReference type="Proteomes" id="UP000249762">
    <property type="component" value="Unassembled WGS sequence"/>
</dbReference>
<name>A0A328PIE7_9MOLU</name>
<dbReference type="EMBL" id="QKVO01000015">
    <property type="protein sequence ID" value="RAO94843.1"/>
    <property type="molecule type" value="Genomic_DNA"/>
</dbReference>
<comment type="caution">
    <text evidence="3">The sequence shown here is derived from an EMBL/GenBank/DDBJ whole genome shotgun (WGS) entry which is preliminary data.</text>
</comment>
<dbReference type="SUPFAM" id="SSF51735">
    <property type="entry name" value="NAD(P)-binding Rossmann-fold domains"/>
    <property type="match status" value="1"/>
</dbReference>
<feature type="domain" description="RCK N-terminal" evidence="1">
    <location>
        <begin position="11"/>
        <end position="128"/>
    </location>
</feature>